<gene>
    <name evidence="3" type="ORF">LPJ53_005316</name>
</gene>
<accession>A0A9W7XX48</accession>
<dbReference type="PANTHER" id="PTHR11736:SF14">
    <property type="entry name" value="NSE3 HOMOLOG, SMC5-SMC6 COMPLEX COMPONENT"/>
    <property type="match status" value="1"/>
</dbReference>
<dbReference type="OrthoDB" id="205198at2759"/>
<dbReference type="InterPro" id="IPR041899">
    <property type="entry name" value="MAGE_WH2"/>
</dbReference>
<dbReference type="GO" id="GO:0005634">
    <property type="term" value="C:nucleus"/>
    <property type="evidence" value="ECO:0007669"/>
    <property type="project" value="TreeGrafter"/>
</dbReference>
<evidence type="ECO:0000256" key="1">
    <source>
        <dbReference type="SAM" id="MobiDB-lite"/>
    </source>
</evidence>
<comment type="caution">
    <text evidence="3">The sequence shown here is derived from an EMBL/GenBank/DDBJ whole genome shotgun (WGS) entry which is preliminary data.</text>
</comment>
<dbReference type="Proteomes" id="UP001149813">
    <property type="component" value="Unassembled WGS sequence"/>
</dbReference>
<evidence type="ECO:0000313" key="3">
    <source>
        <dbReference type="EMBL" id="KAJ1720002.1"/>
    </source>
</evidence>
<dbReference type="AlphaFoldDB" id="A0A9W7XX48"/>
<name>A0A9W7XX48_9FUNG</name>
<dbReference type="PANTHER" id="PTHR11736">
    <property type="entry name" value="MELANOMA-ASSOCIATED ANTIGEN MAGE ANTIGEN"/>
    <property type="match status" value="1"/>
</dbReference>
<dbReference type="Pfam" id="PF01454">
    <property type="entry name" value="MAGE"/>
    <property type="match status" value="1"/>
</dbReference>
<dbReference type="Gene3D" id="1.10.10.1210">
    <property type="entry name" value="MAGE homology domain, winged helix WH2 motif"/>
    <property type="match status" value="1"/>
</dbReference>
<dbReference type="EMBL" id="JANBOJ010000309">
    <property type="protein sequence ID" value="KAJ1720002.1"/>
    <property type="molecule type" value="Genomic_DNA"/>
</dbReference>
<protein>
    <recommendedName>
        <fullName evidence="2">MAGE domain-containing protein</fullName>
    </recommendedName>
</protein>
<feature type="region of interest" description="Disordered" evidence="1">
    <location>
        <begin position="212"/>
        <end position="233"/>
    </location>
</feature>
<dbReference type="SMART" id="SM01373">
    <property type="entry name" value="MAGE"/>
    <property type="match status" value="1"/>
</dbReference>
<evidence type="ECO:0000313" key="4">
    <source>
        <dbReference type="Proteomes" id="UP001149813"/>
    </source>
</evidence>
<dbReference type="Gene3D" id="1.10.10.1200">
    <property type="entry name" value="MAGE homology domain, winged helix WH1 motif"/>
    <property type="match status" value="1"/>
</dbReference>
<proteinExistence type="predicted"/>
<organism evidence="3 4">
    <name type="scientific">Coemansia erecta</name>
    <dbReference type="NCBI Taxonomy" id="147472"/>
    <lineage>
        <taxon>Eukaryota</taxon>
        <taxon>Fungi</taxon>
        <taxon>Fungi incertae sedis</taxon>
        <taxon>Zoopagomycota</taxon>
        <taxon>Kickxellomycotina</taxon>
        <taxon>Kickxellomycetes</taxon>
        <taxon>Kickxellales</taxon>
        <taxon>Kickxellaceae</taxon>
        <taxon>Coemansia</taxon>
    </lineage>
</organism>
<dbReference type="GO" id="GO:0006281">
    <property type="term" value="P:DNA repair"/>
    <property type="evidence" value="ECO:0007669"/>
    <property type="project" value="TreeGrafter"/>
</dbReference>
<dbReference type="InterPro" id="IPR037445">
    <property type="entry name" value="MAGE"/>
</dbReference>
<keyword evidence="4" id="KW-1185">Reference proteome</keyword>
<evidence type="ECO:0000259" key="2">
    <source>
        <dbReference type="SMART" id="SM01373"/>
    </source>
</evidence>
<reference evidence="3" key="1">
    <citation type="submission" date="2022-07" db="EMBL/GenBank/DDBJ databases">
        <title>Phylogenomic reconstructions and comparative analyses of Kickxellomycotina fungi.</title>
        <authorList>
            <person name="Reynolds N.K."/>
            <person name="Stajich J.E."/>
            <person name="Barry K."/>
            <person name="Grigoriev I.V."/>
            <person name="Crous P."/>
            <person name="Smith M.E."/>
        </authorList>
    </citation>
    <scope>NUCLEOTIDE SEQUENCE</scope>
    <source>
        <strain evidence="3">NBRC 32514</strain>
    </source>
</reference>
<dbReference type="InterPro" id="IPR002190">
    <property type="entry name" value="MHD_dom"/>
</dbReference>
<dbReference type="InterPro" id="IPR041898">
    <property type="entry name" value="MAGE_WH1"/>
</dbReference>
<sequence length="288" mass="31410">MPRDGSETPEAQDAGRGLERLSIKMVRYALACQASGKPIRREGIRAQVLTGAGTTKFKSLMDRANAMLKDDFGLEMVPLPVHEKTLVYGENTQNTQQANNTQAKAVNKWVLQNVLPDEARLKLDLEQDEDKNAIFGFAATVLSLIFVNNMSLPSDQLVMYVRRLGPPRCIWSSDSSRSLSDESRSDAQLDSAARESVAYLVSQGYLDRVTSSGGAGAGQGTMGDTQATQHASDMGDGDSGFEYVWGPSAKTQFQPMDMARFIADMTGKECSADFVKTISRAYGRNITT</sequence>
<feature type="domain" description="MAGE" evidence="2">
    <location>
        <begin position="25"/>
        <end position="258"/>
    </location>
</feature>